<gene>
    <name evidence="1" type="ORF">IX39_16120</name>
</gene>
<dbReference type="OrthoDB" id="2972467at2"/>
<dbReference type="Proteomes" id="UP000028713">
    <property type="component" value="Unassembled WGS sequence"/>
</dbReference>
<evidence type="ECO:0000313" key="2">
    <source>
        <dbReference type="Proteomes" id="UP000028713"/>
    </source>
</evidence>
<comment type="caution">
    <text evidence="1">The sequence shown here is derived from an EMBL/GenBank/DDBJ whole genome shotgun (WGS) entry which is preliminary data.</text>
</comment>
<reference evidence="1 2" key="1">
    <citation type="submission" date="2014-07" db="EMBL/GenBank/DDBJ databases">
        <title>Genome of Chryseobacterium formosense LMG 24722.</title>
        <authorList>
            <person name="Pipes S.E."/>
            <person name="Stropko S.J."/>
            <person name="Newman J.D."/>
        </authorList>
    </citation>
    <scope>NUCLEOTIDE SEQUENCE [LARGE SCALE GENOMIC DNA]</scope>
    <source>
        <strain evidence="1 2">LMG 24722</strain>
    </source>
</reference>
<keyword evidence="2" id="KW-1185">Reference proteome</keyword>
<dbReference type="NCBIfam" id="TIGR03696">
    <property type="entry name" value="Rhs_assc_core"/>
    <property type="match status" value="1"/>
</dbReference>
<dbReference type="PANTHER" id="PTHR32305:SF15">
    <property type="entry name" value="PROTEIN RHSA-RELATED"/>
    <property type="match status" value="1"/>
</dbReference>
<dbReference type="Gene3D" id="2.180.10.10">
    <property type="entry name" value="RHS repeat-associated core"/>
    <property type="match status" value="1"/>
</dbReference>
<organism evidence="1 2">
    <name type="scientific">Chryseobacterium formosense</name>
    <dbReference type="NCBI Taxonomy" id="236814"/>
    <lineage>
        <taxon>Bacteria</taxon>
        <taxon>Pseudomonadati</taxon>
        <taxon>Bacteroidota</taxon>
        <taxon>Flavobacteriia</taxon>
        <taxon>Flavobacteriales</taxon>
        <taxon>Weeksellaceae</taxon>
        <taxon>Chryseobacterium group</taxon>
        <taxon>Chryseobacterium</taxon>
    </lineage>
</organism>
<dbReference type="STRING" id="236814.IX39_16120"/>
<evidence type="ECO:0000313" key="1">
    <source>
        <dbReference type="EMBL" id="KFE98930.1"/>
    </source>
</evidence>
<dbReference type="EMBL" id="JPRP01000002">
    <property type="protein sequence ID" value="KFE98930.1"/>
    <property type="molecule type" value="Genomic_DNA"/>
</dbReference>
<dbReference type="InterPro" id="IPR022385">
    <property type="entry name" value="Rhs_assc_core"/>
</dbReference>
<dbReference type="InterPro" id="IPR050708">
    <property type="entry name" value="T6SS_VgrG/RHS"/>
</dbReference>
<sequence length="269" mass="29920">MYDYGARFYMPDIGRWGVIDPLAEKYTRMSPYTYAGNNPIMFVDYDGRDFGMYFDFKAGTVTIKAHYYTTKDGLNSANLAVNKWNEASNKYKYEYETSDGRSISLKINFELTTSVVDVKDGEDRIVALNNIVNNDTTGEANSYRLLSDEKVADPNDNGSAYRDVVVIKRSHAENEETGPHEIGHTLGSTHTSNGFLAPSSNSEGRNSSLPMEAITNIMGTIKSTQSEPNKAKASMGSLGQATIHLINDNLKNDKDYKKFRNGTVKLAQP</sequence>
<proteinExistence type="predicted"/>
<accession>A0A085Z3B7</accession>
<evidence type="ECO:0008006" key="3">
    <source>
        <dbReference type="Google" id="ProtNLM"/>
    </source>
</evidence>
<dbReference type="eggNOG" id="COG3209">
    <property type="taxonomic scope" value="Bacteria"/>
</dbReference>
<protein>
    <recommendedName>
        <fullName evidence="3">RHS repeat-associated core domain-containing protein</fullName>
    </recommendedName>
</protein>
<name>A0A085Z3B7_9FLAO</name>
<dbReference type="AlphaFoldDB" id="A0A085Z3B7"/>
<dbReference type="PANTHER" id="PTHR32305">
    <property type="match status" value="1"/>
</dbReference>